<evidence type="ECO:0000256" key="1">
    <source>
        <dbReference type="SAM" id="SignalP"/>
    </source>
</evidence>
<organism evidence="2 3">
    <name type="scientific">Bdellovibrio bacteriovorus</name>
    <dbReference type="NCBI Taxonomy" id="959"/>
    <lineage>
        <taxon>Bacteria</taxon>
        <taxon>Pseudomonadati</taxon>
        <taxon>Bdellovibrionota</taxon>
        <taxon>Bdellovibrionia</taxon>
        <taxon>Bdellovibrionales</taxon>
        <taxon>Pseudobdellovibrionaceae</taxon>
        <taxon>Bdellovibrio</taxon>
    </lineage>
</organism>
<dbReference type="Proteomes" id="UP000075320">
    <property type="component" value="Unassembled WGS sequence"/>
</dbReference>
<reference evidence="2 3" key="1">
    <citation type="submission" date="2016-03" db="EMBL/GenBank/DDBJ databases">
        <authorList>
            <person name="Ploux O."/>
        </authorList>
    </citation>
    <scope>NUCLEOTIDE SEQUENCE [LARGE SCALE GENOMIC DNA]</scope>
    <source>
        <strain evidence="2 3">R0</strain>
    </source>
</reference>
<evidence type="ECO:0000313" key="3">
    <source>
        <dbReference type="Proteomes" id="UP000075320"/>
    </source>
</evidence>
<accession>A0A150WQM1</accession>
<sequence>MLKLVLVAALSLSASAFAKTFNYEVESLMVEAALEKCTLPTDANFKLENVSIQEIAVDQGIHDYVYTAVFAVSYLGNDEQTIVNKQVRVKIKKYQVSNPAFNPYELLSVTSTDSRICN</sequence>
<dbReference type="RefSeq" id="WP_061834371.1">
    <property type="nucleotide sequence ID" value="NZ_LUKE01000001.1"/>
</dbReference>
<dbReference type="EMBL" id="LUKE01000001">
    <property type="protein sequence ID" value="KYG66793.1"/>
    <property type="molecule type" value="Genomic_DNA"/>
</dbReference>
<keyword evidence="3" id="KW-1185">Reference proteome</keyword>
<proteinExistence type="predicted"/>
<feature type="signal peptide" evidence="1">
    <location>
        <begin position="1"/>
        <end position="18"/>
    </location>
</feature>
<comment type="caution">
    <text evidence="2">The sequence shown here is derived from an EMBL/GenBank/DDBJ whole genome shotgun (WGS) entry which is preliminary data.</text>
</comment>
<dbReference type="AlphaFoldDB" id="A0A150WQM1"/>
<evidence type="ECO:0000313" key="2">
    <source>
        <dbReference type="EMBL" id="KYG66793.1"/>
    </source>
</evidence>
<name>A0A150WQM1_BDEBC</name>
<gene>
    <name evidence="2" type="ORF">AZI86_07060</name>
</gene>
<feature type="chain" id="PRO_5007573611" evidence="1">
    <location>
        <begin position="19"/>
        <end position="118"/>
    </location>
</feature>
<protein>
    <submittedName>
        <fullName evidence="2">Uncharacterized protein</fullName>
    </submittedName>
</protein>
<keyword evidence="1" id="KW-0732">Signal</keyword>